<feature type="domain" description="CBS" evidence="5">
    <location>
        <begin position="29"/>
        <end position="89"/>
    </location>
</feature>
<gene>
    <name evidence="7" type="ORF">TAPDE_003503</name>
</gene>
<feature type="domain" description="PB1" evidence="6">
    <location>
        <begin position="413"/>
        <end position="502"/>
    </location>
</feature>
<protein>
    <submittedName>
        <fullName evidence="7">CBS and PB1 domain protein</fullName>
    </submittedName>
</protein>
<feature type="transmembrane region" description="Helical" evidence="4">
    <location>
        <begin position="555"/>
        <end position="574"/>
    </location>
</feature>
<dbReference type="Gene3D" id="3.10.20.90">
    <property type="entry name" value="Phosphatidylinositol 3-kinase Catalytic Subunit, Chain A, domain 1"/>
    <property type="match status" value="1"/>
</dbReference>
<dbReference type="CDD" id="cd17781">
    <property type="entry name" value="CBS_pair_MUG70_1"/>
    <property type="match status" value="1"/>
</dbReference>
<evidence type="ECO:0000313" key="8">
    <source>
        <dbReference type="Proteomes" id="UP000013776"/>
    </source>
</evidence>
<keyword evidence="1" id="KW-0677">Repeat</keyword>
<evidence type="ECO:0000259" key="5">
    <source>
        <dbReference type="PROSITE" id="PS51371"/>
    </source>
</evidence>
<feature type="region of interest" description="Disordered" evidence="3">
    <location>
        <begin position="344"/>
        <end position="377"/>
    </location>
</feature>
<keyword evidence="2" id="KW-0129">CBS domain</keyword>
<keyword evidence="4" id="KW-0812">Transmembrane</keyword>
<dbReference type="VEuPathDB" id="FungiDB:TAPDE_003503"/>
<dbReference type="eggNOG" id="ENOG502QVK2">
    <property type="taxonomic scope" value="Eukaryota"/>
</dbReference>
<keyword evidence="4" id="KW-0472">Membrane</keyword>
<evidence type="ECO:0000256" key="4">
    <source>
        <dbReference type="SAM" id="Phobius"/>
    </source>
</evidence>
<evidence type="ECO:0000256" key="1">
    <source>
        <dbReference type="ARBA" id="ARBA00022737"/>
    </source>
</evidence>
<feature type="compositionally biased region" description="Basic residues" evidence="3">
    <location>
        <begin position="8"/>
        <end position="19"/>
    </location>
</feature>
<dbReference type="InterPro" id="IPR000270">
    <property type="entry name" value="PB1_dom"/>
</dbReference>
<dbReference type="OrthoDB" id="418595at2759"/>
<dbReference type="SUPFAM" id="SSF54631">
    <property type="entry name" value="CBS-domain pair"/>
    <property type="match status" value="2"/>
</dbReference>
<reference evidence="7 8" key="1">
    <citation type="journal article" date="2013" name="MBio">
        <title>Genome sequencing of the plant pathogen Taphrina deformans, the causal agent of peach leaf curl.</title>
        <authorList>
            <person name="Cisse O.H."/>
            <person name="Almeida J.M.G.C.F."/>
            <person name="Fonseca A."/>
            <person name="Kumar A.A."/>
            <person name="Salojaervi J."/>
            <person name="Overmyer K."/>
            <person name="Hauser P.M."/>
            <person name="Pagni M."/>
        </authorList>
    </citation>
    <scope>NUCLEOTIDE SEQUENCE [LARGE SCALE GENOMIC DNA]</scope>
    <source>
        <strain evidence="8">PYCC 5710 / ATCC 11124 / CBS 356.35 / IMI 108563 / JCM 9778 / NBRC 8474</strain>
    </source>
</reference>
<dbReference type="SMART" id="SM00116">
    <property type="entry name" value="CBS"/>
    <property type="match status" value="4"/>
</dbReference>
<dbReference type="InterPro" id="IPR046342">
    <property type="entry name" value="CBS_dom_sf"/>
</dbReference>
<dbReference type="SMART" id="SM00666">
    <property type="entry name" value="PB1"/>
    <property type="match status" value="1"/>
</dbReference>
<dbReference type="InterPro" id="IPR051462">
    <property type="entry name" value="CBS_domain-containing"/>
</dbReference>
<dbReference type="SUPFAM" id="SSF54277">
    <property type="entry name" value="CAD &amp; PB1 domains"/>
    <property type="match status" value="1"/>
</dbReference>
<dbReference type="Pfam" id="PF00564">
    <property type="entry name" value="PB1"/>
    <property type="match status" value="1"/>
</dbReference>
<dbReference type="PROSITE" id="PS51371">
    <property type="entry name" value="CBS"/>
    <property type="match status" value="4"/>
</dbReference>
<feature type="compositionally biased region" description="Polar residues" evidence="3">
    <location>
        <begin position="347"/>
        <end position="357"/>
    </location>
</feature>
<evidence type="ECO:0000256" key="3">
    <source>
        <dbReference type="SAM" id="MobiDB-lite"/>
    </source>
</evidence>
<feature type="domain" description="CBS" evidence="5">
    <location>
        <begin position="201"/>
        <end position="257"/>
    </location>
</feature>
<dbReference type="InterPro" id="IPR053793">
    <property type="entry name" value="PB1-like"/>
</dbReference>
<dbReference type="STRING" id="1097556.R4XIT8"/>
<feature type="region of interest" description="Disordered" evidence="3">
    <location>
        <begin position="1"/>
        <end position="36"/>
    </location>
</feature>
<dbReference type="CDD" id="cd17782">
    <property type="entry name" value="CBS_pair_MUG70_2"/>
    <property type="match status" value="1"/>
</dbReference>
<name>R4XIT8_TAPDE</name>
<dbReference type="Proteomes" id="UP000013776">
    <property type="component" value="Unassembled WGS sequence"/>
</dbReference>
<dbReference type="AlphaFoldDB" id="R4XIT8"/>
<dbReference type="PANTHER" id="PTHR48108:SF26">
    <property type="entry name" value="CBS DOMAIN-CONTAINING PROTEIN DDB_G0289609"/>
    <property type="match status" value="1"/>
</dbReference>
<evidence type="ECO:0000256" key="2">
    <source>
        <dbReference type="PROSITE-ProRule" id="PRU00703"/>
    </source>
</evidence>
<sequence>MEKDLAKKKPTAARQRSSRKSAPGTVSSLKPTAPMTVPTDMTVHEAAQLMAAKREDCVLVISPESHLAGIFTAKDLAFRVVSQNKNPASTLVSEIMTPNPMCTRIDTSATEALDLMVTKGFRHLPVVDEDGDVSGVLDITKCFYEAMEKLERAYSSSKKLYDALEGVHSEMGASHQPAPIIEYVETLRKKMSGPQLESILDGTAPTWVTVKTSVREATTLMRENHTTAVLVMDGQNLAGIFTSKDVVLRVIAPGLDSGVCSVVRVMTPHPDCAASTLSIQDGLRKMNDGHYLNLPVTDEEDNIIGMVDVLKLTYATLEQVHSMNTSGEEGPMWNKFWTSVGDDNEGSVVSASDTPSRQSHRAESHSSRAIDPFSSDISPLPITHEVHEYDSPVKPGDSISAHREDEPAVPDADAPFVFKFKAPSGKVHRLTLAPSAGLAAFRSLLTDKLGAEVSEVTEDFGVSYVDDDGDVVSITTDEDLAESVSLAMRTKKDKVDLYVHHPEGAAVPVVKPAPAHSPFIEKLEDATADVKEKIADRVQAATGKEPMVPGVSNDLLIPGALVALAVVIVGVFAISRK</sequence>
<feature type="domain" description="CBS" evidence="5">
    <location>
        <begin position="96"/>
        <end position="152"/>
    </location>
</feature>
<dbReference type="EMBL" id="CAHR02000133">
    <property type="protein sequence ID" value="CCG83283.1"/>
    <property type="molecule type" value="Genomic_DNA"/>
</dbReference>
<evidence type="ECO:0000259" key="6">
    <source>
        <dbReference type="PROSITE" id="PS51745"/>
    </source>
</evidence>
<organism evidence="7 8">
    <name type="scientific">Taphrina deformans (strain PYCC 5710 / ATCC 11124 / CBS 356.35 / IMI 108563 / JCM 9778 / NBRC 8474)</name>
    <name type="common">Peach leaf curl fungus</name>
    <name type="synonym">Lalaria deformans</name>
    <dbReference type="NCBI Taxonomy" id="1097556"/>
    <lineage>
        <taxon>Eukaryota</taxon>
        <taxon>Fungi</taxon>
        <taxon>Dikarya</taxon>
        <taxon>Ascomycota</taxon>
        <taxon>Taphrinomycotina</taxon>
        <taxon>Taphrinomycetes</taxon>
        <taxon>Taphrinales</taxon>
        <taxon>Taphrinaceae</taxon>
        <taxon>Taphrina</taxon>
    </lineage>
</organism>
<dbReference type="Pfam" id="PF00571">
    <property type="entry name" value="CBS"/>
    <property type="match status" value="4"/>
</dbReference>
<dbReference type="PANTHER" id="PTHR48108">
    <property type="entry name" value="CBS DOMAIN-CONTAINING PROTEIN CBSX2, CHLOROPLASTIC"/>
    <property type="match status" value="1"/>
</dbReference>
<dbReference type="PROSITE" id="PS51745">
    <property type="entry name" value="PB1"/>
    <property type="match status" value="1"/>
</dbReference>
<accession>R4XIT8</accession>
<dbReference type="Gene3D" id="3.10.580.10">
    <property type="entry name" value="CBS-domain"/>
    <property type="match status" value="2"/>
</dbReference>
<keyword evidence="8" id="KW-1185">Reference proteome</keyword>
<keyword evidence="4" id="KW-1133">Transmembrane helix</keyword>
<dbReference type="InterPro" id="IPR000644">
    <property type="entry name" value="CBS_dom"/>
</dbReference>
<evidence type="ECO:0000313" key="7">
    <source>
        <dbReference type="EMBL" id="CCG83283.1"/>
    </source>
</evidence>
<proteinExistence type="predicted"/>
<feature type="domain" description="CBS" evidence="5">
    <location>
        <begin position="266"/>
        <end position="323"/>
    </location>
</feature>
<comment type="caution">
    <text evidence="7">The sequence shown here is derived from an EMBL/GenBank/DDBJ whole genome shotgun (WGS) entry which is preliminary data.</text>
</comment>